<dbReference type="EMBL" id="JADQTO010000006">
    <property type="protein sequence ID" value="MBG0562721.1"/>
    <property type="molecule type" value="Genomic_DNA"/>
</dbReference>
<feature type="domain" description="LTD" evidence="2">
    <location>
        <begin position="194"/>
        <end position="316"/>
    </location>
</feature>
<keyword evidence="1" id="KW-0732">Signal</keyword>
<gene>
    <name evidence="3" type="ORF">I4J89_14790</name>
</gene>
<dbReference type="SUPFAM" id="SSF50199">
    <property type="entry name" value="Staphylococcal nuclease"/>
    <property type="match status" value="1"/>
</dbReference>
<dbReference type="Proteomes" id="UP000598146">
    <property type="component" value="Unassembled WGS sequence"/>
</dbReference>
<dbReference type="AlphaFoldDB" id="A0A931C9X5"/>
<dbReference type="InterPro" id="IPR001322">
    <property type="entry name" value="Lamin_tail_dom"/>
</dbReference>
<proteinExistence type="predicted"/>
<keyword evidence="4" id="KW-1185">Reference proteome</keyword>
<organism evidence="3 4">
    <name type="scientific">Actinoplanes aureus</name>
    <dbReference type="NCBI Taxonomy" id="2792083"/>
    <lineage>
        <taxon>Bacteria</taxon>
        <taxon>Bacillati</taxon>
        <taxon>Actinomycetota</taxon>
        <taxon>Actinomycetes</taxon>
        <taxon>Micromonosporales</taxon>
        <taxon>Micromonosporaceae</taxon>
        <taxon>Actinoplanes</taxon>
    </lineage>
</organism>
<evidence type="ECO:0000313" key="3">
    <source>
        <dbReference type="EMBL" id="MBG0562721.1"/>
    </source>
</evidence>
<feature type="signal peptide" evidence="1">
    <location>
        <begin position="1"/>
        <end position="29"/>
    </location>
</feature>
<name>A0A931C9X5_9ACTN</name>
<comment type="caution">
    <text evidence="3">The sequence shown here is derived from an EMBL/GenBank/DDBJ whole genome shotgun (WGS) entry which is preliminary data.</text>
</comment>
<evidence type="ECO:0000313" key="4">
    <source>
        <dbReference type="Proteomes" id="UP000598146"/>
    </source>
</evidence>
<protein>
    <submittedName>
        <fullName evidence="3">Lamin tail domain-containing protein</fullName>
    </submittedName>
</protein>
<dbReference type="Pfam" id="PF00932">
    <property type="entry name" value="LTD"/>
    <property type="match status" value="1"/>
</dbReference>
<dbReference type="InterPro" id="IPR036415">
    <property type="entry name" value="Lamin_tail_dom_sf"/>
</dbReference>
<dbReference type="Gene3D" id="2.60.40.1260">
    <property type="entry name" value="Lamin Tail domain"/>
    <property type="match status" value="1"/>
</dbReference>
<dbReference type="InterPro" id="IPR035437">
    <property type="entry name" value="SNase_OB-fold_sf"/>
</dbReference>
<accession>A0A931C9X5</accession>
<feature type="chain" id="PRO_5037786178" evidence="1">
    <location>
        <begin position="30"/>
        <end position="316"/>
    </location>
</feature>
<dbReference type="SUPFAM" id="SSF74853">
    <property type="entry name" value="Lamin A/C globular tail domain"/>
    <property type="match status" value="1"/>
</dbReference>
<dbReference type="Gene3D" id="2.40.50.90">
    <property type="match status" value="1"/>
</dbReference>
<reference evidence="3" key="1">
    <citation type="submission" date="2020-11" db="EMBL/GenBank/DDBJ databases">
        <title>Isolation and identification of active actinomycetes.</title>
        <authorList>
            <person name="Sun X."/>
        </authorList>
    </citation>
    <scope>NUCLEOTIDE SEQUENCE</scope>
    <source>
        <strain evidence="3">NEAU-A11</strain>
    </source>
</reference>
<dbReference type="PROSITE" id="PS51257">
    <property type="entry name" value="PROKAR_LIPOPROTEIN"/>
    <property type="match status" value="1"/>
</dbReference>
<evidence type="ECO:0000256" key="1">
    <source>
        <dbReference type="SAM" id="SignalP"/>
    </source>
</evidence>
<dbReference type="RefSeq" id="WP_196414524.1">
    <property type="nucleotide sequence ID" value="NZ_JADQTO010000006.1"/>
</dbReference>
<dbReference type="PROSITE" id="PS51841">
    <property type="entry name" value="LTD"/>
    <property type="match status" value="1"/>
</dbReference>
<sequence>MFRRIAATAVTTTMTAALALAGLPAAAQAATVACSPAAGSPRCQVWTGKVSWVADGDTLRVDLAGDGTKTLKSIRLVGLQAMEQTVYSPNPAKRRGDCHSLAATARVEQLVKAGGGTVRLTALRSSSSSGNRPLRSAAVKINGRWQDIGLDLIRRGHGLWLPFSGEWAWDEAYRVAAQAAARERRNLYDTDKCGSGPAQSAGLALSINPDPDGADQQNLNGEWFRVDNPSAQAVSLAGWWVRDSALRRYTFPASTVVPAGGSVHVHVGKGENTAIRKYWGLSSPIFTNFDPANRGYGDGGYLFDPKGDLRAWRIYP</sequence>
<evidence type="ECO:0000259" key="2">
    <source>
        <dbReference type="PROSITE" id="PS51841"/>
    </source>
</evidence>